<dbReference type="Proteomes" id="UP000078516">
    <property type="component" value="Unassembled WGS sequence"/>
</dbReference>
<proteinExistence type="predicted"/>
<gene>
    <name evidence="2" type="ORF">A6E74_04300</name>
    <name evidence="1" type="ORF">ETH01_17750</name>
</gene>
<dbReference type="InterPro" id="IPR051612">
    <property type="entry name" value="Teichoic_Acid_Biosynth"/>
</dbReference>
<dbReference type="Proteomes" id="UP000321361">
    <property type="component" value="Unassembled WGS sequence"/>
</dbReference>
<dbReference type="EMBL" id="LWMN01000011">
    <property type="protein sequence ID" value="OAQ55946.1"/>
    <property type="molecule type" value="Genomic_DNA"/>
</dbReference>
<evidence type="ECO:0000313" key="1">
    <source>
        <dbReference type="EMBL" id="GEK37488.1"/>
    </source>
</evidence>
<dbReference type="Pfam" id="PF04464">
    <property type="entry name" value="Glyphos_transf"/>
    <property type="match status" value="1"/>
</dbReference>
<keyword evidence="3" id="KW-1185">Reference proteome</keyword>
<dbReference type="InterPro" id="IPR007554">
    <property type="entry name" value="Glycerophosphate_synth"/>
</dbReference>
<dbReference type="AlphaFoldDB" id="A0A179ERR7"/>
<dbReference type="RefSeq" id="WP_067482533.1">
    <property type="nucleotide sequence ID" value="NZ_BJUG01000009.1"/>
</dbReference>
<comment type="caution">
    <text evidence="2">The sequence shown here is derived from an EMBL/GenBank/DDBJ whole genome shotgun (WGS) entry which is preliminary data.</text>
</comment>
<dbReference type="OrthoDB" id="9811865at2"/>
<dbReference type="SUPFAM" id="SSF53756">
    <property type="entry name" value="UDP-Glycosyltransferase/glycogen phosphorylase"/>
    <property type="match status" value="1"/>
</dbReference>
<accession>A0A179ERR7</accession>
<dbReference type="InterPro" id="IPR043149">
    <property type="entry name" value="TagF_N"/>
</dbReference>
<dbReference type="PANTHER" id="PTHR37316:SF3">
    <property type="entry name" value="TEICHOIC ACID GLYCEROL-PHOSPHATE TRANSFERASE"/>
    <property type="match status" value="1"/>
</dbReference>
<dbReference type="EMBL" id="BJUG01000009">
    <property type="protein sequence ID" value="GEK37488.1"/>
    <property type="molecule type" value="Genomic_DNA"/>
</dbReference>
<protein>
    <submittedName>
        <fullName evidence="2">Uncharacterized protein</fullName>
    </submittedName>
</protein>
<evidence type="ECO:0000313" key="3">
    <source>
        <dbReference type="Proteomes" id="UP000078516"/>
    </source>
</evidence>
<evidence type="ECO:0000313" key="4">
    <source>
        <dbReference type="Proteomes" id="UP000321361"/>
    </source>
</evidence>
<dbReference type="PANTHER" id="PTHR37316">
    <property type="entry name" value="TEICHOIC ACID GLYCEROL-PHOSPHATE PRIMASE"/>
    <property type="match status" value="1"/>
</dbReference>
<name>A0A179ERR7_ENTTH</name>
<reference evidence="1 4" key="2">
    <citation type="submission" date="2019-07" db="EMBL/GenBank/DDBJ databases">
        <title>Whole genome shotgun sequence of Enterococcus thailandicus NBRC 101867.</title>
        <authorList>
            <person name="Hosoyama A."/>
            <person name="Uohara A."/>
            <person name="Ohji S."/>
            <person name="Ichikawa N."/>
        </authorList>
    </citation>
    <scope>NUCLEOTIDE SEQUENCE [LARGE SCALE GENOMIC DNA]</scope>
    <source>
        <strain evidence="1 4">NBRC 101867</strain>
    </source>
</reference>
<dbReference type="Gene3D" id="3.40.50.11820">
    <property type="match status" value="1"/>
</dbReference>
<dbReference type="Gene3D" id="3.40.50.2000">
    <property type="entry name" value="Glycogen Phosphorylase B"/>
    <property type="match status" value="1"/>
</dbReference>
<dbReference type="GO" id="GO:0016020">
    <property type="term" value="C:membrane"/>
    <property type="evidence" value="ECO:0007669"/>
    <property type="project" value="InterPro"/>
</dbReference>
<dbReference type="GO" id="GO:0047355">
    <property type="term" value="F:CDP-glycerol glycerophosphotransferase activity"/>
    <property type="evidence" value="ECO:0007669"/>
    <property type="project" value="InterPro"/>
</dbReference>
<organism evidence="2 3">
    <name type="scientific">Enterococcus thailandicus</name>
    <dbReference type="NCBI Taxonomy" id="417368"/>
    <lineage>
        <taxon>Bacteria</taxon>
        <taxon>Bacillati</taxon>
        <taxon>Bacillota</taxon>
        <taxon>Bacilli</taxon>
        <taxon>Lactobacillales</taxon>
        <taxon>Enterococcaceae</taxon>
        <taxon>Enterococcus</taxon>
    </lineage>
</organism>
<sequence>MKYECSFILLNNNNLRGSLKDTSLLDVFSENYSLQINQENFQIVNVTRMLLADEFIFQIEVDRELPVEIKDNSVVKLVDRNMTIVELRTHNWFTEQQILQENRLPIFDCLIENQQLKFSFFELNQNKFTIDVRSEAGKLYEKLPYSRSQTAGITTVVINNLDLIGQVNELGRYHFYLETEGKKYEFLLAKIHTQKNKYLDFLYRDATREAMIYASQKTSLSFTIQPPVKMNELRYHKKAKLLALKKKQSLILEVKIPIEYREGFAYLLKIQHRGTLTAAYQAQPIKKTGKKLVFSIDLAAYDWEYYYWDLYLECKGEQETYDCRIINKSFFLYLKLQYFSGRYQSKIDDNIVYPYQTMKYAISLNFRPFSEYETKKYKQNEWIAYILAHTIGLFFLGNDIWLIHEKYSNTAQDNSYYFFNYLQEKTSQRAYFVIKKESPEYNKLNHYHRRRVDFMSVKHLFLLLIAKRVVASESKGHGYAWRVQTGPIKPILDKKRYVFLQHGVLGLKKLDNTFNATRSNNQAELFITSAEWEKKIVQKYLEYAPQNIVVTGLARWDELQKNKGNLIKKKQFLIMPTWRTWLEDLTQEEFIKSDFFQQYSQLLSNRELLKFLEIEEYTIIFYIHPKLAEYIQLFDVSAHKNLRIIPMGDVPLNKLLSESECLITDYSSIYWEALYQGIPTIFFQFDIEKYQQMQGSYLDLNEELQEIRCFDAKSLILQMKQKSYLLSDVSAHAKTIFPYIDNQNSARIFEEIKRYKPSLINRIKQRIKRNRLVEMVRIRVNDIVG</sequence>
<reference evidence="2 3" key="1">
    <citation type="submission" date="2016-04" db="EMBL/GenBank/DDBJ databases">
        <title>Draft genome of an Enterococcus thailandicus strain isolated from bovine feces.</title>
        <authorList>
            <person name="Beukers A.G."/>
            <person name="Zaheer R."/>
            <person name="Goji N."/>
            <person name="Cook S.R."/>
            <person name="Amoako K."/>
            <person name="Chaves A.V."/>
            <person name="Ward M.P."/>
            <person name="Mcallister T.A."/>
        </authorList>
    </citation>
    <scope>NUCLEOTIDE SEQUENCE [LARGE SCALE GENOMIC DNA]</scope>
    <source>
        <strain evidence="2 3">F0711D 46</strain>
    </source>
</reference>
<evidence type="ECO:0000313" key="2">
    <source>
        <dbReference type="EMBL" id="OAQ55946.1"/>
    </source>
</evidence>